<evidence type="ECO:0000259" key="2">
    <source>
        <dbReference type="Pfam" id="PF16122"/>
    </source>
</evidence>
<comment type="caution">
    <text evidence="3">The sequence shown here is derived from an EMBL/GenBank/DDBJ whole genome shotgun (WGS) entry which is preliminary data.</text>
</comment>
<dbReference type="Pfam" id="PF16122">
    <property type="entry name" value="40S_SA_C"/>
    <property type="match status" value="1"/>
</dbReference>
<dbReference type="Gene3D" id="3.40.50.10490">
    <property type="entry name" value="Glucose-6-phosphate isomerase like protein, domain 1"/>
    <property type="match status" value="1"/>
</dbReference>
<dbReference type="Proteomes" id="UP000308365">
    <property type="component" value="Unassembled WGS sequence"/>
</dbReference>
<feature type="compositionally biased region" description="Basic and acidic residues" evidence="1">
    <location>
        <begin position="88"/>
        <end position="101"/>
    </location>
</feature>
<dbReference type="EMBL" id="RWIC01000210">
    <property type="protein sequence ID" value="TKC47460.1"/>
    <property type="molecule type" value="Genomic_DNA"/>
</dbReference>
<dbReference type="InterPro" id="IPR032281">
    <property type="entry name" value="Ribosomal_uS2_C"/>
</dbReference>
<evidence type="ECO:0000313" key="4">
    <source>
        <dbReference type="Proteomes" id="UP000308365"/>
    </source>
</evidence>
<feature type="domain" description="Small ribosomal subunit protein uS2 C-terminal" evidence="2">
    <location>
        <begin position="18"/>
        <end position="60"/>
    </location>
</feature>
<evidence type="ECO:0000313" key="3">
    <source>
        <dbReference type="EMBL" id="TKC47460.1"/>
    </source>
</evidence>
<feature type="compositionally biased region" description="Pro residues" evidence="1">
    <location>
        <begin position="49"/>
        <end position="58"/>
    </location>
</feature>
<proteinExistence type="predicted"/>
<feature type="region of interest" description="Disordered" evidence="1">
    <location>
        <begin position="25"/>
        <end position="115"/>
    </location>
</feature>
<reference evidence="4" key="1">
    <citation type="journal article" date="2019" name="IScience">
        <title>Narwhal Genome Reveals Long-Term Low Genetic Diversity despite Current Large Abundance Size.</title>
        <authorList>
            <person name="Westbury M.V."/>
            <person name="Petersen B."/>
            <person name="Garde E."/>
            <person name="Heide-Jorgensen M.P."/>
            <person name="Lorenzen E.D."/>
        </authorList>
    </citation>
    <scope>NUCLEOTIDE SEQUENCE [LARGE SCALE GENOMIC DNA]</scope>
</reference>
<organism evidence="3 4">
    <name type="scientific">Monodon monoceros</name>
    <name type="common">Narwhal</name>
    <name type="synonym">Ceratodon monodon</name>
    <dbReference type="NCBI Taxonomy" id="40151"/>
    <lineage>
        <taxon>Eukaryota</taxon>
        <taxon>Metazoa</taxon>
        <taxon>Chordata</taxon>
        <taxon>Craniata</taxon>
        <taxon>Vertebrata</taxon>
        <taxon>Euteleostomi</taxon>
        <taxon>Mammalia</taxon>
        <taxon>Eutheria</taxon>
        <taxon>Laurasiatheria</taxon>
        <taxon>Artiodactyla</taxon>
        <taxon>Whippomorpha</taxon>
        <taxon>Cetacea</taxon>
        <taxon>Odontoceti</taxon>
        <taxon>Monodontidae</taxon>
        <taxon>Monodon</taxon>
    </lineage>
</organism>
<protein>
    <recommendedName>
        <fullName evidence="2">Small ribosomal subunit protein uS2 C-terminal domain-containing protein</fullName>
    </recommendedName>
</protein>
<sequence length="115" mass="12941">MRGTIFREHPWEVMPDLYFYRDPEETEMEEQAAAEKAVTKEEFQGEWTAPPPELPAPQPEAAGGLVRRPVFPSGNHFGDKIYLAYPSHKRDDKKRAPDPHSRTLHTVAAASGSSP</sequence>
<evidence type="ECO:0000256" key="1">
    <source>
        <dbReference type="SAM" id="MobiDB-lite"/>
    </source>
</evidence>
<name>A0A4V6WP77_MONMO</name>
<accession>A0A4V6WP77</accession>
<gene>
    <name evidence="3" type="ORF">EI555_010113</name>
</gene>
<dbReference type="AlphaFoldDB" id="A0A4V6WP77"/>